<organism evidence="1">
    <name type="scientific">Candidatus Kentrum sp. FW</name>
    <dbReference type="NCBI Taxonomy" id="2126338"/>
    <lineage>
        <taxon>Bacteria</taxon>
        <taxon>Pseudomonadati</taxon>
        <taxon>Pseudomonadota</taxon>
        <taxon>Gammaproteobacteria</taxon>
        <taxon>Candidatus Kentrum</taxon>
    </lineage>
</organism>
<gene>
    <name evidence="1" type="ORF">BECKFW1821A_GA0114235_106316</name>
</gene>
<name>A0A450SS46_9GAMM</name>
<protein>
    <submittedName>
        <fullName evidence="1">Uncharacterized protein</fullName>
    </submittedName>
</protein>
<proteinExistence type="predicted"/>
<evidence type="ECO:0000313" key="1">
    <source>
        <dbReference type="EMBL" id="VFJ56678.1"/>
    </source>
</evidence>
<dbReference type="EMBL" id="CAADEW010000063">
    <property type="protein sequence ID" value="VFJ56678.1"/>
    <property type="molecule type" value="Genomic_DNA"/>
</dbReference>
<accession>A0A450SS46</accession>
<reference evidence="1" key="1">
    <citation type="submission" date="2019-02" db="EMBL/GenBank/DDBJ databases">
        <authorList>
            <person name="Gruber-Vodicka R. H."/>
            <person name="Seah K. B. B."/>
        </authorList>
    </citation>
    <scope>NUCLEOTIDE SEQUENCE</scope>
    <source>
        <strain evidence="1">BECK_BZ15</strain>
    </source>
</reference>
<dbReference type="AlphaFoldDB" id="A0A450SS46"/>
<sequence length="121" mass="14476">MPFVEPHFFQYSNKKAREFQRIFTKAAIPTAATTIMPPSRIVRRCSMDSNFRVQPTCLGIWLCRYSFKRQRFGLDSRKIQNIFGMVDVYSYRLSTIIEIDHDSWRNLSRFYARSFDKMDVK</sequence>